<reference evidence="1 2" key="1">
    <citation type="journal article" date="2023" name="bioRxiv">
        <title>Genome report: Whole genome sequence and annotation of Penstemon davidsonii.</title>
        <authorList>
            <person name="Ostevik K.L."/>
            <person name="Alabady M."/>
            <person name="Zhang M."/>
            <person name="Rausher M.D."/>
        </authorList>
    </citation>
    <scope>NUCLEOTIDE SEQUENCE [LARGE SCALE GENOMIC DNA]</scope>
    <source>
        <strain evidence="1">DNT005</strain>
        <tissue evidence="1">Whole leaf</tissue>
    </source>
</reference>
<sequence>MWPSRKLNNWSSSYFSISPSILVFLLLTPLLLISLLACNLIPQKSLSFEFLSSFSLNSLSQEHDSNLNAPESILLSGSLHQNLRKGEKLKNELSSAERRGFITTGLQRSYSISERKEAVLAKSRFSIREAAKNRSFISPNNGEDPNHYIPQGPIYRNANAFYQYYFYFPSFCPR</sequence>
<gene>
    <name evidence="1" type="ORF">RD792_000224</name>
</gene>
<comment type="caution">
    <text evidence="1">The sequence shown here is derived from an EMBL/GenBank/DDBJ whole genome shotgun (WGS) entry which is preliminary data.</text>
</comment>
<evidence type="ECO:0000313" key="1">
    <source>
        <dbReference type="EMBL" id="KAK4492899.1"/>
    </source>
</evidence>
<protein>
    <submittedName>
        <fullName evidence="1">Uncharacterized protein</fullName>
    </submittedName>
</protein>
<organism evidence="1 2">
    <name type="scientific">Penstemon davidsonii</name>
    <dbReference type="NCBI Taxonomy" id="160366"/>
    <lineage>
        <taxon>Eukaryota</taxon>
        <taxon>Viridiplantae</taxon>
        <taxon>Streptophyta</taxon>
        <taxon>Embryophyta</taxon>
        <taxon>Tracheophyta</taxon>
        <taxon>Spermatophyta</taxon>
        <taxon>Magnoliopsida</taxon>
        <taxon>eudicotyledons</taxon>
        <taxon>Gunneridae</taxon>
        <taxon>Pentapetalae</taxon>
        <taxon>asterids</taxon>
        <taxon>lamiids</taxon>
        <taxon>Lamiales</taxon>
        <taxon>Plantaginaceae</taxon>
        <taxon>Cheloneae</taxon>
        <taxon>Penstemon</taxon>
    </lineage>
</organism>
<evidence type="ECO:0000313" key="2">
    <source>
        <dbReference type="Proteomes" id="UP001291926"/>
    </source>
</evidence>
<keyword evidence="2" id="KW-1185">Reference proteome</keyword>
<dbReference type="EMBL" id="JAYDYQ010001086">
    <property type="protein sequence ID" value="KAK4492899.1"/>
    <property type="molecule type" value="Genomic_DNA"/>
</dbReference>
<accession>A0ABR0DV12</accession>
<name>A0ABR0DV12_9LAMI</name>
<proteinExistence type="predicted"/>
<dbReference type="Proteomes" id="UP001291926">
    <property type="component" value="Unassembled WGS sequence"/>
</dbReference>